<evidence type="ECO:0000313" key="1">
    <source>
        <dbReference type="EMBL" id="MDT2545348.1"/>
    </source>
</evidence>
<proteinExistence type="predicted"/>
<name>A0AAW8T7X0_9ENTE</name>
<dbReference type="RefSeq" id="WP_216454042.1">
    <property type="nucleotide sequence ID" value="NZ_JARPXG010000048.1"/>
</dbReference>
<sequence length="214" mass="25323">MIGKIISMKGRHMEIELDEAYNQEYLRLLANGEENFIEVTALDNRGISPQQNALSHALIGDIAEWQGEYYPEVTKEYLRFYYYGLTKKTFYHHSATKTTAKEWIGFLIEFILENKVPIPKIYGYLLKQNAWFYYCLKYRQCCICLEPADIAHFETVGMGRNRRKINHSDYRFMALCRHHHNEQHTIGLTEFLNKYVIILVKLNDEDRKKLRIGG</sequence>
<organism evidence="1 2">
    <name type="scientific">Enterococcus raffinosus</name>
    <dbReference type="NCBI Taxonomy" id="71452"/>
    <lineage>
        <taxon>Bacteria</taxon>
        <taxon>Bacillati</taxon>
        <taxon>Bacillota</taxon>
        <taxon>Bacilli</taxon>
        <taxon>Lactobacillales</taxon>
        <taxon>Enterococcaceae</taxon>
        <taxon>Enterococcus</taxon>
    </lineage>
</organism>
<dbReference type="AlphaFoldDB" id="A0AAW8T7X0"/>
<protein>
    <submittedName>
        <fullName evidence="1">HNHc nuclease</fullName>
    </submittedName>
</protein>
<dbReference type="Proteomes" id="UP001254770">
    <property type="component" value="Unassembled WGS sequence"/>
</dbReference>
<reference evidence="1" key="1">
    <citation type="submission" date="2023-03" db="EMBL/GenBank/DDBJ databases">
        <authorList>
            <person name="Shen W."/>
            <person name="Cai J."/>
        </authorList>
    </citation>
    <scope>NUCLEOTIDE SEQUENCE</scope>
    <source>
        <strain evidence="1">Y15</strain>
    </source>
</reference>
<gene>
    <name evidence="1" type="ORF">P7D69_13440</name>
</gene>
<dbReference type="EMBL" id="JARPXL010000014">
    <property type="protein sequence ID" value="MDT2545348.1"/>
    <property type="molecule type" value="Genomic_DNA"/>
</dbReference>
<comment type="caution">
    <text evidence="1">The sequence shown here is derived from an EMBL/GenBank/DDBJ whole genome shotgun (WGS) entry which is preliminary data.</text>
</comment>
<dbReference type="Pfam" id="PF16784">
    <property type="entry name" value="HNHc_6"/>
    <property type="match status" value="1"/>
</dbReference>
<accession>A0AAW8T7X0</accession>
<dbReference type="InterPro" id="IPR041242">
    <property type="entry name" value="HNHc_6"/>
</dbReference>
<evidence type="ECO:0000313" key="2">
    <source>
        <dbReference type="Proteomes" id="UP001254770"/>
    </source>
</evidence>